<dbReference type="NCBIfam" id="TIGR00912">
    <property type="entry name" value="2A0309"/>
    <property type="match status" value="1"/>
</dbReference>
<organism evidence="9 10">
    <name type="scientific">Alicyclobacillus fastidiosus</name>
    <dbReference type="NCBI Taxonomy" id="392011"/>
    <lineage>
        <taxon>Bacteria</taxon>
        <taxon>Bacillati</taxon>
        <taxon>Bacillota</taxon>
        <taxon>Bacilli</taxon>
        <taxon>Bacillales</taxon>
        <taxon>Alicyclobacillaceae</taxon>
        <taxon>Alicyclobacillus</taxon>
    </lineage>
</organism>
<feature type="transmembrane region" description="Helical" evidence="8">
    <location>
        <begin position="341"/>
        <end position="361"/>
    </location>
</feature>
<feature type="transmembrane region" description="Helical" evidence="8">
    <location>
        <begin position="183"/>
        <end position="208"/>
    </location>
</feature>
<keyword evidence="6 8" id="KW-1133">Transmembrane helix</keyword>
<comment type="caution">
    <text evidence="9">The sequence shown here is derived from an EMBL/GenBank/DDBJ whole genome shotgun (WGS) entry which is preliminary data.</text>
</comment>
<accession>A0ABV5AJ96</accession>
<evidence type="ECO:0000256" key="8">
    <source>
        <dbReference type="SAM" id="Phobius"/>
    </source>
</evidence>
<name>A0ABV5AJ96_9BACL</name>
<evidence type="ECO:0000256" key="5">
    <source>
        <dbReference type="ARBA" id="ARBA00022692"/>
    </source>
</evidence>
<dbReference type="RefSeq" id="WP_275474303.1">
    <property type="nucleotide sequence ID" value="NZ_CP162940.1"/>
</dbReference>
<keyword evidence="5 8" id="KW-0812">Transmembrane</keyword>
<evidence type="ECO:0000256" key="1">
    <source>
        <dbReference type="ARBA" id="ARBA00004141"/>
    </source>
</evidence>
<protein>
    <submittedName>
        <fullName evidence="9">Endospore germination permease</fullName>
    </submittedName>
</protein>
<dbReference type="PANTHER" id="PTHR34975">
    <property type="entry name" value="SPORE GERMINATION PROTEIN A2"/>
    <property type="match status" value="1"/>
</dbReference>
<gene>
    <name evidence="9" type="ORF">KKP3000_001092</name>
</gene>
<feature type="transmembrane region" description="Helical" evidence="8">
    <location>
        <begin position="85"/>
        <end position="106"/>
    </location>
</feature>
<keyword evidence="4" id="KW-0309">Germination</keyword>
<feature type="transmembrane region" description="Helical" evidence="8">
    <location>
        <begin position="274"/>
        <end position="298"/>
    </location>
</feature>
<comment type="subcellular location">
    <subcellularLocation>
        <location evidence="1">Membrane</location>
        <topology evidence="1">Multi-pass membrane protein</topology>
    </subcellularLocation>
</comment>
<dbReference type="PANTHER" id="PTHR34975:SF2">
    <property type="entry name" value="SPORE GERMINATION PROTEIN A2"/>
    <property type="match status" value="1"/>
</dbReference>
<sequence length="384" mass="43197">MKDQQETAKITANQLTAMLIIVVATNAFLTYPQYVSQSAYEAAWMEPIISGVMTLVLFFLVEWVLRKFYPQLDIVEVSKEIFGRVGAALIAIVFAAYFLCTTAVVVREFTENVISTVLPSTPILLVGAVFMAAVGYIAYAGLEGICRTAYIFLPVLLIGLVGVCVATMNWWHMSFLLPIWGTGVNHVLMGSCRYSAVFSNVLLLTIIYKHAHNPRQMRQIGTVSITVSTLLLTFLIVTYHMVFPAVESEQVSFALYRLARLIYLGPFFQRMESVFIFLWVTSATVKMAVTLWCSAYLLGKAFGWPTYRPAIPILSLLSWSIAMWADNWVQVVNVDGRYLMSWGWLIVFALPIAVLFIGTLARGLRGPHDGPGDRRRRRRRVRHA</sequence>
<evidence type="ECO:0000256" key="3">
    <source>
        <dbReference type="ARBA" id="ARBA00022448"/>
    </source>
</evidence>
<dbReference type="Gene3D" id="1.20.1740.10">
    <property type="entry name" value="Amino acid/polyamine transporter I"/>
    <property type="match status" value="1"/>
</dbReference>
<evidence type="ECO:0000313" key="9">
    <source>
        <dbReference type="EMBL" id="MFB5192297.1"/>
    </source>
</evidence>
<keyword evidence="10" id="KW-1185">Reference proteome</keyword>
<feature type="transmembrane region" description="Helical" evidence="8">
    <location>
        <begin position="12"/>
        <end position="31"/>
    </location>
</feature>
<dbReference type="Proteomes" id="UP001579974">
    <property type="component" value="Unassembled WGS sequence"/>
</dbReference>
<feature type="transmembrane region" description="Helical" evidence="8">
    <location>
        <begin position="43"/>
        <end position="65"/>
    </location>
</feature>
<feature type="transmembrane region" description="Helical" evidence="8">
    <location>
        <begin position="310"/>
        <end position="329"/>
    </location>
</feature>
<feature type="transmembrane region" description="Helical" evidence="8">
    <location>
        <begin position="151"/>
        <end position="171"/>
    </location>
</feature>
<feature type="transmembrane region" description="Helical" evidence="8">
    <location>
        <begin position="220"/>
        <end position="242"/>
    </location>
</feature>
<evidence type="ECO:0000256" key="7">
    <source>
        <dbReference type="ARBA" id="ARBA00023136"/>
    </source>
</evidence>
<evidence type="ECO:0000256" key="6">
    <source>
        <dbReference type="ARBA" id="ARBA00022989"/>
    </source>
</evidence>
<evidence type="ECO:0000256" key="2">
    <source>
        <dbReference type="ARBA" id="ARBA00007998"/>
    </source>
</evidence>
<dbReference type="InterPro" id="IPR004761">
    <property type="entry name" value="Spore_GerAB"/>
</dbReference>
<evidence type="ECO:0000313" key="10">
    <source>
        <dbReference type="Proteomes" id="UP001579974"/>
    </source>
</evidence>
<evidence type="ECO:0000256" key="4">
    <source>
        <dbReference type="ARBA" id="ARBA00022544"/>
    </source>
</evidence>
<feature type="transmembrane region" description="Helical" evidence="8">
    <location>
        <begin position="118"/>
        <end position="139"/>
    </location>
</feature>
<keyword evidence="3" id="KW-0813">Transport</keyword>
<reference evidence="9 10" key="1">
    <citation type="journal article" date="2024" name="Int. J. Mol. Sci.">
        <title>Exploration of Alicyclobacillus spp. Genome in Search of Antibiotic Resistance.</title>
        <authorList>
            <person name="Bucka-Kolendo J."/>
            <person name="Kiousi D.E."/>
            <person name="Dekowska A."/>
            <person name="Mikolajczuk-Szczyrba A."/>
            <person name="Karadedos D.M."/>
            <person name="Michael P."/>
            <person name="Galanis A."/>
            <person name="Sokolowska B."/>
        </authorList>
    </citation>
    <scope>NUCLEOTIDE SEQUENCE [LARGE SCALE GENOMIC DNA]</scope>
    <source>
        <strain evidence="9 10">KKP 3000</strain>
    </source>
</reference>
<comment type="similarity">
    <text evidence="2">Belongs to the amino acid-polyamine-organocation (APC) superfamily. Spore germination protein (SGP) (TC 2.A.3.9) family.</text>
</comment>
<dbReference type="Pfam" id="PF03845">
    <property type="entry name" value="Spore_permease"/>
    <property type="match status" value="1"/>
</dbReference>
<dbReference type="EMBL" id="JBDXSU010000019">
    <property type="protein sequence ID" value="MFB5192297.1"/>
    <property type="molecule type" value="Genomic_DNA"/>
</dbReference>
<proteinExistence type="inferred from homology"/>
<keyword evidence="7 8" id="KW-0472">Membrane</keyword>